<keyword evidence="3" id="KW-1185">Reference proteome</keyword>
<gene>
    <name evidence="2" type="ORF">O9G_003737</name>
</gene>
<accession>A0A075AV71</accession>
<dbReference type="HOGENOM" id="CLU_850342_0_0_1"/>
<feature type="coiled-coil region" evidence="1">
    <location>
        <begin position="48"/>
        <end position="82"/>
    </location>
</feature>
<evidence type="ECO:0000313" key="3">
    <source>
        <dbReference type="Proteomes" id="UP000030755"/>
    </source>
</evidence>
<name>A0A075AV71_ROZAC</name>
<organism evidence="2 3">
    <name type="scientific">Rozella allomycis (strain CSF55)</name>
    <dbReference type="NCBI Taxonomy" id="988480"/>
    <lineage>
        <taxon>Eukaryota</taxon>
        <taxon>Fungi</taxon>
        <taxon>Fungi incertae sedis</taxon>
        <taxon>Cryptomycota</taxon>
        <taxon>Cryptomycota incertae sedis</taxon>
        <taxon>Rozella</taxon>
    </lineage>
</organism>
<evidence type="ECO:0000256" key="1">
    <source>
        <dbReference type="SAM" id="Coils"/>
    </source>
</evidence>
<keyword evidence="1" id="KW-0175">Coiled coil</keyword>
<reference evidence="2 3" key="1">
    <citation type="journal article" date="2013" name="Curr. Biol.">
        <title>Shared signatures of parasitism and phylogenomics unite Cryptomycota and microsporidia.</title>
        <authorList>
            <person name="James T.Y."/>
            <person name="Pelin A."/>
            <person name="Bonen L."/>
            <person name="Ahrendt S."/>
            <person name="Sain D."/>
            <person name="Corradi N."/>
            <person name="Stajich J.E."/>
        </authorList>
    </citation>
    <scope>NUCLEOTIDE SEQUENCE [LARGE SCALE GENOMIC DNA]</scope>
    <source>
        <strain evidence="2 3">CSF55</strain>
    </source>
</reference>
<dbReference type="EMBL" id="KE560987">
    <property type="protein sequence ID" value="EPZ34138.1"/>
    <property type="molecule type" value="Genomic_DNA"/>
</dbReference>
<evidence type="ECO:0008006" key="4">
    <source>
        <dbReference type="Google" id="ProtNLM"/>
    </source>
</evidence>
<proteinExistence type="predicted"/>
<protein>
    <recommendedName>
        <fullName evidence="4">Cilia- and flagella-associated protein 157</fullName>
    </recommendedName>
</protein>
<dbReference type="Proteomes" id="UP000030755">
    <property type="component" value="Unassembled WGS sequence"/>
</dbReference>
<feature type="coiled-coil region" evidence="1">
    <location>
        <begin position="111"/>
        <end position="145"/>
    </location>
</feature>
<sequence length="327" mass="38392">MISANVVELGQKLELMQRQRDEAVMCFNNLNEKYTSTIDEIDKICKDNKVLEETKSKLLVDIQTLEKKLAILENEQTESVRQIETFSLKESNLIDKVKILEQSNTTLESRLNDEIHEKNEKEHKLRLLENKMVELSRSIDCERIQAQLECKERIISSERTKITQLVKVKYISYSNNLNQEEYREKVSALKVSLKKFIMLLKKSNKKIRLETQQRNRKLRNALNHLINKENEITNEVIARKSLIEDEGFEKLFKNVEKFANALEVIENNLDCSGDSSFSDFLLEESKEYIIKDNKKCHSPCPLGQFQSLDELYKLRDNIIEIKKVVFE</sequence>
<evidence type="ECO:0000313" key="2">
    <source>
        <dbReference type="EMBL" id="EPZ34138.1"/>
    </source>
</evidence>
<dbReference type="AlphaFoldDB" id="A0A075AV71"/>
<feature type="coiled-coil region" evidence="1">
    <location>
        <begin position="208"/>
        <end position="235"/>
    </location>
</feature>